<feature type="domain" description="TonB-dependent receptor plug" evidence="15">
    <location>
        <begin position="53"/>
        <end position="151"/>
    </location>
</feature>
<dbReference type="PROSITE" id="PS52016">
    <property type="entry name" value="TONB_DEPENDENT_REC_3"/>
    <property type="match status" value="1"/>
</dbReference>
<dbReference type="Proteomes" id="UP000006457">
    <property type="component" value="Unassembled WGS sequence"/>
</dbReference>
<dbReference type="InterPro" id="IPR036942">
    <property type="entry name" value="Beta-barrel_TonB_sf"/>
</dbReference>
<keyword evidence="17" id="KW-1185">Reference proteome</keyword>
<dbReference type="CDD" id="cd01347">
    <property type="entry name" value="ligand_gated_channel"/>
    <property type="match status" value="1"/>
</dbReference>
<evidence type="ECO:0000256" key="11">
    <source>
        <dbReference type="PROSITE-ProRule" id="PRU01360"/>
    </source>
</evidence>
<keyword evidence="6 13" id="KW-0732">Signal</keyword>
<keyword evidence="7 12" id="KW-0798">TonB box</keyword>
<evidence type="ECO:0000256" key="10">
    <source>
        <dbReference type="ARBA" id="ARBA00023237"/>
    </source>
</evidence>
<evidence type="ECO:0000256" key="8">
    <source>
        <dbReference type="ARBA" id="ARBA00023136"/>
    </source>
</evidence>
<keyword evidence="8 11" id="KW-0472">Membrane</keyword>
<comment type="similarity">
    <text evidence="2">Belongs to the TonB-dependent receptor family. Hemoglobin/haptoglobin binding protein subfamily.</text>
</comment>
<dbReference type="RefSeq" id="WP_005760833.1">
    <property type="nucleotide sequence ID" value="NZ_AJSX01000033.1"/>
</dbReference>
<comment type="caution">
    <text evidence="16">The sequence shown here is derived from an EMBL/GenBank/DDBJ whole genome shotgun (WGS) entry which is preliminary data.</text>
</comment>
<dbReference type="PATRIC" id="fig|1095749.3.peg.1256"/>
<evidence type="ECO:0000313" key="16">
    <source>
        <dbReference type="EMBL" id="EIJ69084.1"/>
    </source>
</evidence>
<evidence type="ECO:0000313" key="17">
    <source>
        <dbReference type="Proteomes" id="UP000006457"/>
    </source>
</evidence>
<evidence type="ECO:0000256" key="5">
    <source>
        <dbReference type="ARBA" id="ARBA00022692"/>
    </source>
</evidence>
<feature type="domain" description="TonB-dependent receptor-like beta-barrel" evidence="14">
    <location>
        <begin position="222"/>
        <end position="666"/>
    </location>
</feature>
<evidence type="ECO:0000256" key="1">
    <source>
        <dbReference type="ARBA" id="ARBA00004571"/>
    </source>
</evidence>
<dbReference type="eggNOG" id="COG4771">
    <property type="taxonomic scope" value="Bacteria"/>
</dbReference>
<keyword evidence="10 11" id="KW-0998">Cell outer membrane</keyword>
<dbReference type="AlphaFoldDB" id="I3DBJ1"/>
<dbReference type="Pfam" id="PF07715">
    <property type="entry name" value="Plug"/>
    <property type="match status" value="1"/>
</dbReference>
<dbReference type="PANTHER" id="PTHR30069:SF29">
    <property type="entry name" value="HEMOGLOBIN AND HEMOGLOBIN-HAPTOGLOBIN-BINDING PROTEIN 1-RELATED"/>
    <property type="match status" value="1"/>
</dbReference>
<evidence type="ECO:0000256" key="2">
    <source>
        <dbReference type="ARBA" id="ARBA00008143"/>
    </source>
</evidence>
<dbReference type="InterPro" id="IPR037066">
    <property type="entry name" value="Plug_dom_sf"/>
</dbReference>
<reference evidence="16 17" key="1">
    <citation type="submission" date="2012-03" db="EMBL/GenBank/DDBJ databases">
        <authorList>
            <person name="Harkins D.M."/>
            <person name="Madupu R."/>
            <person name="Durkin A.S."/>
            <person name="Torralba M."/>
            <person name="Methe B."/>
            <person name="Sutton G.G."/>
            <person name="Nelson K.E."/>
        </authorList>
    </citation>
    <scope>NUCLEOTIDE SEQUENCE [LARGE SCALE GENOMIC DNA]</scope>
    <source>
        <strain evidence="16 17">CCUG 2042</strain>
    </source>
</reference>
<accession>I3DBJ1</accession>
<comment type="subcellular location">
    <subcellularLocation>
        <location evidence="1 11">Cell outer membrane</location>
        <topology evidence="1 11">Multi-pass membrane protein</topology>
    </subcellularLocation>
</comment>
<dbReference type="Pfam" id="PF00593">
    <property type="entry name" value="TonB_dep_Rec_b-barrel"/>
    <property type="match status" value="1"/>
</dbReference>
<dbReference type="InterPro" id="IPR039426">
    <property type="entry name" value="TonB-dep_rcpt-like"/>
</dbReference>
<dbReference type="GO" id="GO:0044718">
    <property type="term" value="P:siderophore transmembrane transport"/>
    <property type="evidence" value="ECO:0007669"/>
    <property type="project" value="TreeGrafter"/>
</dbReference>
<evidence type="ECO:0000259" key="14">
    <source>
        <dbReference type="Pfam" id="PF00593"/>
    </source>
</evidence>
<feature type="signal peptide" evidence="13">
    <location>
        <begin position="1"/>
        <end position="23"/>
    </location>
</feature>
<evidence type="ECO:0000256" key="3">
    <source>
        <dbReference type="ARBA" id="ARBA00022448"/>
    </source>
</evidence>
<evidence type="ECO:0000256" key="9">
    <source>
        <dbReference type="ARBA" id="ARBA00023170"/>
    </source>
</evidence>
<keyword evidence="9 16" id="KW-0675">Receptor</keyword>
<dbReference type="SUPFAM" id="SSF56935">
    <property type="entry name" value="Porins"/>
    <property type="match status" value="1"/>
</dbReference>
<keyword evidence="4 11" id="KW-1134">Transmembrane beta strand</keyword>
<dbReference type="EMBL" id="AJSX01000033">
    <property type="protein sequence ID" value="EIJ69084.1"/>
    <property type="molecule type" value="Genomic_DNA"/>
</dbReference>
<protein>
    <submittedName>
        <fullName evidence="16">TonB-dependent receptor</fullName>
    </submittedName>
</protein>
<dbReference type="GO" id="GO:0015344">
    <property type="term" value="F:siderophore uptake transmembrane transporter activity"/>
    <property type="evidence" value="ECO:0007669"/>
    <property type="project" value="TreeGrafter"/>
</dbReference>
<dbReference type="InterPro" id="IPR000531">
    <property type="entry name" value="Beta-barrel_TonB"/>
</dbReference>
<keyword evidence="5 11" id="KW-0812">Transmembrane</keyword>
<sequence>MRSILFKLSAISIAMTCVLPALAEQEKAANDVFSLGTIYVYDSNKTLADRLETTVSKEEMERFEHKNIGTALSRVPGVVYSYAQGNRYESAVTVRGYGMRYVPIYVDGIPVYIPYDGYSDLGRFTTADLSSIQVAKGYSSVMYGHNAMGGVINITTLKPRSELDITGTLGYATGNTRELSANLGSLQNKWYFQAGASELERRFIDLSEEATEDANGNPVHSDKYAYYTKDRRANMKIGYIPNDSDEYVISYSKQTAEKYPRPVKNGFAPTTWEWPAWDRETISFMSNTKFFNEQLYIKPRIYYDKFENTLVGWGGSRNGSHYDDSAFGSSVELGTTAIADHLIKTMVSYKREKHRSFDTDATTGSVLANSDSEATQKFYSVALEDTIKLSDQFEWQIGALYTKRKAQATNLGSGVQSIIQAYPQISAMLAPNIDAWDYQTALFYKPVENHIFHASIAKRTRFPSFKEAYSNYSAGNMTKNPKTGRRVPAVTVQDSGLSPEKAINYEIGYQGKPLEGLNLEAALFLSRSKDAITRSGYDFDSYPGFAVRKNMNIEGVIERKGFELGANYDVSSFFSLGGAYTYLQAKNRDNPNGQLIDIPKHFGNLYATFHPIESISITPSLEARSSSLATNNGSARNPGYTLYHLKLSYSPEAWKYVTFNVGIDNLSNKNYQGYDDYYPSQGRYYYANIRIDFY</sequence>
<evidence type="ECO:0000256" key="12">
    <source>
        <dbReference type="RuleBase" id="RU003357"/>
    </source>
</evidence>
<dbReference type="GO" id="GO:0009279">
    <property type="term" value="C:cell outer membrane"/>
    <property type="evidence" value="ECO:0007669"/>
    <property type="project" value="UniProtKB-SubCell"/>
</dbReference>
<dbReference type="InterPro" id="IPR012910">
    <property type="entry name" value="Plug_dom"/>
</dbReference>
<evidence type="ECO:0000259" key="15">
    <source>
        <dbReference type="Pfam" id="PF07715"/>
    </source>
</evidence>
<dbReference type="PANTHER" id="PTHR30069">
    <property type="entry name" value="TONB-DEPENDENT OUTER MEMBRANE RECEPTOR"/>
    <property type="match status" value="1"/>
</dbReference>
<evidence type="ECO:0000256" key="6">
    <source>
        <dbReference type="ARBA" id="ARBA00022729"/>
    </source>
</evidence>
<gene>
    <name evidence="16" type="ORF">HMPREF1052_0319</name>
</gene>
<dbReference type="Gene3D" id="2.40.170.20">
    <property type="entry name" value="TonB-dependent receptor, beta-barrel domain"/>
    <property type="match status" value="1"/>
</dbReference>
<evidence type="ECO:0000256" key="4">
    <source>
        <dbReference type="ARBA" id="ARBA00022452"/>
    </source>
</evidence>
<feature type="chain" id="PRO_5003669623" evidence="13">
    <location>
        <begin position="24"/>
        <end position="694"/>
    </location>
</feature>
<evidence type="ECO:0000256" key="7">
    <source>
        <dbReference type="ARBA" id="ARBA00023077"/>
    </source>
</evidence>
<evidence type="ECO:0000256" key="13">
    <source>
        <dbReference type="SAM" id="SignalP"/>
    </source>
</evidence>
<name>I3DBJ1_9PAST</name>
<keyword evidence="3 11" id="KW-0813">Transport</keyword>
<proteinExistence type="inferred from homology"/>
<organism evidence="16 17">
    <name type="scientific">Pasteurella bettyae CCUG 2042</name>
    <dbReference type="NCBI Taxonomy" id="1095749"/>
    <lineage>
        <taxon>Bacteria</taxon>
        <taxon>Pseudomonadati</taxon>
        <taxon>Pseudomonadota</taxon>
        <taxon>Gammaproteobacteria</taxon>
        <taxon>Pasteurellales</taxon>
        <taxon>Pasteurellaceae</taxon>
        <taxon>Pasteurella</taxon>
    </lineage>
</organism>
<dbReference type="Gene3D" id="2.170.130.10">
    <property type="entry name" value="TonB-dependent receptor, plug domain"/>
    <property type="match status" value="1"/>
</dbReference>